<organism evidence="2 3">
    <name type="scientific">Ammoniphilus resinae</name>
    <dbReference type="NCBI Taxonomy" id="861532"/>
    <lineage>
        <taxon>Bacteria</taxon>
        <taxon>Bacillati</taxon>
        <taxon>Bacillota</taxon>
        <taxon>Bacilli</taxon>
        <taxon>Bacillales</taxon>
        <taxon>Paenibacillaceae</taxon>
        <taxon>Aneurinibacillus group</taxon>
        <taxon>Ammoniphilus</taxon>
    </lineage>
</organism>
<accession>A0ABS4GTZ2</accession>
<evidence type="ECO:0000256" key="1">
    <source>
        <dbReference type="SAM" id="Phobius"/>
    </source>
</evidence>
<dbReference type="RefSeq" id="WP_209811742.1">
    <property type="nucleotide sequence ID" value="NZ_JAGGKT010000013.1"/>
</dbReference>
<keyword evidence="1" id="KW-1133">Transmembrane helix</keyword>
<feature type="transmembrane region" description="Helical" evidence="1">
    <location>
        <begin position="6"/>
        <end position="26"/>
    </location>
</feature>
<evidence type="ECO:0000313" key="2">
    <source>
        <dbReference type="EMBL" id="MBP1933726.1"/>
    </source>
</evidence>
<dbReference type="Proteomes" id="UP001519343">
    <property type="component" value="Unassembled WGS sequence"/>
</dbReference>
<gene>
    <name evidence="2" type="ORF">J2Z37_003739</name>
</gene>
<keyword evidence="3" id="KW-1185">Reference proteome</keyword>
<name>A0ABS4GTZ2_9BACL</name>
<sequence length="51" mass="5962">MLTSLLLQIAWVIIIARSGYMVINMLNKRNKPWFDILFYLSVVIVSLGFLF</sequence>
<reference evidence="2 3" key="1">
    <citation type="submission" date="2021-03" db="EMBL/GenBank/DDBJ databases">
        <title>Genomic Encyclopedia of Type Strains, Phase IV (KMG-IV): sequencing the most valuable type-strain genomes for metagenomic binning, comparative biology and taxonomic classification.</title>
        <authorList>
            <person name="Goeker M."/>
        </authorList>
    </citation>
    <scope>NUCLEOTIDE SEQUENCE [LARGE SCALE GENOMIC DNA]</scope>
    <source>
        <strain evidence="2 3">DSM 24738</strain>
    </source>
</reference>
<protein>
    <submittedName>
        <fullName evidence="2">Uncharacterized protein</fullName>
    </submittedName>
</protein>
<comment type="caution">
    <text evidence="2">The sequence shown here is derived from an EMBL/GenBank/DDBJ whole genome shotgun (WGS) entry which is preliminary data.</text>
</comment>
<evidence type="ECO:0000313" key="3">
    <source>
        <dbReference type="Proteomes" id="UP001519343"/>
    </source>
</evidence>
<keyword evidence="1" id="KW-0472">Membrane</keyword>
<keyword evidence="1" id="KW-0812">Transmembrane</keyword>
<feature type="transmembrane region" description="Helical" evidence="1">
    <location>
        <begin position="33"/>
        <end position="50"/>
    </location>
</feature>
<proteinExistence type="predicted"/>
<dbReference type="EMBL" id="JAGGKT010000013">
    <property type="protein sequence ID" value="MBP1933726.1"/>
    <property type="molecule type" value="Genomic_DNA"/>
</dbReference>